<organism evidence="2">
    <name type="scientific">Capitella teleta</name>
    <name type="common">Polychaete worm</name>
    <dbReference type="NCBI Taxonomy" id="283909"/>
    <lineage>
        <taxon>Eukaryota</taxon>
        <taxon>Metazoa</taxon>
        <taxon>Spiralia</taxon>
        <taxon>Lophotrochozoa</taxon>
        <taxon>Annelida</taxon>
        <taxon>Polychaeta</taxon>
        <taxon>Sedentaria</taxon>
        <taxon>Scolecida</taxon>
        <taxon>Capitellidae</taxon>
        <taxon>Capitella</taxon>
    </lineage>
</organism>
<reference evidence="2 4" key="2">
    <citation type="journal article" date="2013" name="Nature">
        <title>Insights into bilaterian evolution from three spiralian genomes.</title>
        <authorList>
            <person name="Simakov O."/>
            <person name="Marletaz F."/>
            <person name="Cho S.J."/>
            <person name="Edsinger-Gonzales E."/>
            <person name="Havlak P."/>
            <person name="Hellsten U."/>
            <person name="Kuo D.H."/>
            <person name="Larsson T."/>
            <person name="Lv J."/>
            <person name="Arendt D."/>
            <person name="Savage R."/>
            <person name="Osoegawa K."/>
            <person name="de Jong P."/>
            <person name="Grimwood J."/>
            <person name="Chapman J.A."/>
            <person name="Shapiro H."/>
            <person name="Aerts A."/>
            <person name="Otillar R.P."/>
            <person name="Terry A.Y."/>
            <person name="Boore J.L."/>
            <person name="Grigoriev I.V."/>
            <person name="Lindberg D.R."/>
            <person name="Seaver E.C."/>
            <person name="Weisblat D.A."/>
            <person name="Putnam N.H."/>
            <person name="Rokhsar D.S."/>
        </authorList>
    </citation>
    <scope>NUCLEOTIDE SEQUENCE</scope>
    <source>
        <strain evidence="2 4">I ESC-2004</strain>
    </source>
</reference>
<dbReference type="AlphaFoldDB" id="R7VH75"/>
<proteinExistence type="predicted"/>
<evidence type="ECO:0000256" key="1">
    <source>
        <dbReference type="SAM" id="MobiDB-lite"/>
    </source>
</evidence>
<feature type="region of interest" description="Disordered" evidence="1">
    <location>
        <begin position="113"/>
        <end position="136"/>
    </location>
</feature>
<name>R7VH75_CAPTE</name>
<gene>
    <name evidence="2" type="ORF">CAPTEDRAFT_229397</name>
</gene>
<dbReference type="Proteomes" id="UP000014760">
    <property type="component" value="Unassembled WGS sequence"/>
</dbReference>
<feature type="compositionally biased region" description="Low complexity" evidence="1">
    <location>
        <begin position="116"/>
        <end position="130"/>
    </location>
</feature>
<reference evidence="4" key="1">
    <citation type="submission" date="2012-12" db="EMBL/GenBank/DDBJ databases">
        <authorList>
            <person name="Hellsten U."/>
            <person name="Grimwood J."/>
            <person name="Chapman J.A."/>
            <person name="Shapiro H."/>
            <person name="Aerts A."/>
            <person name="Otillar R.P."/>
            <person name="Terry A.Y."/>
            <person name="Boore J.L."/>
            <person name="Simakov O."/>
            <person name="Marletaz F."/>
            <person name="Cho S.-J."/>
            <person name="Edsinger-Gonzales E."/>
            <person name="Havlak P."/>
            <person name="Kuo D.-H."/>
            <person name="Larsson T."/>
            <person name="Lv J."/>
            <person name="Arendt D."/>
            <person name="Savage R."/>
            <person name="Osoegawa K."/>
            <person name="de Jong P."/>
            <person name="Lindberg D.R."/>
            <person name="Seaver E.C."/>
            <person name="Weisblat D.A."/>
            <person name="Putnam N.H."/>
            <person name="Grigoriev I.V."/>
            <person name="Rokhsar D.S."/>
        </authorList>
    </citation>
    <scope>NUCLEOTIDE SEQUENCE</scope>
    <source>
        <strain evidence="4">I ESC-2004</strain>
    </source>
</reference>
<evidence type="ECO:0000313" key="3">
    <source>
        <dbReference type="EnsemblMetazoa" id="CapteP229397"/>
    </source>
</evidence>
<dbReference type="EMBL" id="KB292092">
    <property type="protein sequence ID" value="ELU18163.1"/>
    <property type="molecule type" value="Genomic_DNA"/>
</dbReference>
<dbReference type="HOGENOM" id="CLU_1257113_0_0_1"/>
<feature type="compositionally biased region" description="Basic and acidic residues" evidence="1">
    <location>
        <begin position="169"/>
        <end position="184"/>
    </location>
</feature>
<dbReference type="EnsemblMetazoa" id="CapteT229397">
    <property type="protein sequence ID" value="CapteP229397"/>
    <property type="gene ID" value="CapteG229397"/>
</dbReference>
<evidence type="ECO:0000313" key="2">
    <source>
        <dbReference type="EMBL" id="ELU18163.1"/>
    </source>
</evidence>
<feature type="region of interest" description="Disordered" evidence="1">
    <location>
        <begin position="161"/>
        <end position="184"/>
    </location>
</feature>
<feature type="compositionally biased region" description="Basic and acidic residues" evidence="1">
    <location>
        <begin position="39"/>
        <end position="56"/>
    </location>
</feature>
<feature type="region of interest" description="Disordered" evidence="1">
    <location>
        <begin position="201"/>
        <end position="220"/>
    </location>
</feature>
<keyword evidence="4" id="KW-1185">Reference proteome</keyword>
<feature type="region of interest" description="Disordered" evidence="1">
    <location>
        <begin position="1"/>
        <end position="78"/>
    </location>
</feature>
<dbReference type="EMBL" id="AMQN01003867">
    <property type="status" value="NOT_ANNOTATED_CDS"/>
    <property type="molecule type" value="Genomic_DNA"/>
</dbReference>
<feature type="compositionally biased region" description="Basic and acidic residues" evidence="1">
    <location>
        <begin position="201"/>
        <end position="210"/>
    </location>
</feature>
<sequence>MARKKKKIDKKGMKKGLDHGVYLSRNNPLGCFTTKKVRPSKDLSKRAEKANEDPSKADIPFKSPENPPPSPRSSACTWDDNILVQVDIPPDDNRKENKNTFVVLSESLNVKGSKMLSRPRSASAAHSPLSQLKIKPRPKSAYPAIVIEGGRKFCFESDHADVTDAEVENGGKKKEEEKEEGKEDQVLRKIDVRVDFFVTEKSHDSERENGEVDVIIPPNQ</sequence>
<evidence type="ECO:0000313" key="4">
    <source>
        <dbReference type="Proteomes" id="UP000014760"/>
    </source>
</evidence>
<feature type="compositionally biased region" description="Basic residues" evidence="1">
    <location>
        <begin position="1"/>
        <end position="14"/>
    </location>
</feature>
<protein>
    <submittedName>
        <fullName evidence="2 3">Uncharacterized protein</fullName>
    </submittedName>
</protein>
<accession>R7VH75</accession>
<reference evidence="3" key="3">
    <citation type="submission" date="2015-06" db="UniProtKB">
        <authorList>
            <consortium name="EnsemblMetazoa"/>
        </authorList>
    </citation>
    <scope>IDENTIFICATION</scope>
</reference>